<keyword evidence="2" id="KW-1185">Reference proteome</keyword>
<dbReference type="SUPFAM" id="SSF50969">
    <property type="entry name" value="YVTN repeat-like/Quinoprotein amine dehydrogenase"/>
    <property type="match status" value="1"/>
</dbReference>
<dbReference type="EMBL" id="JBAWKB010000001">
    <property type="protein sequence ID" value="MFH6771631.1"/>
    <property type="molecule type" value="Genomic_DNA"/>
</dbReference>
<dbReference type="InterPro" id="IPR015943">
    <property type="entry name" value="WD40/YVTN_repeat-like_dom_sf"/>
</dbReference>
<dbReference type="InterPro" id="IPR026341">
    <property type="entry name" value="T9SS_type_B"/>
</dbReference>
<organism evidence="1 2">
    <name type="scientific">Gaetbulibacter aestuarii</name>
    <dbReference type="NCBI Taxonomy" id="1502358"/>
    <lineage>
        <taxon>Bacteria</taxon>
        <taxon>Pseudomonadati</taxon>
        <taxon>Bacteroidota</taxon>
        <taxon>Flavobacteriia</taxon>
        <taxon>Flavobacteriales</taxon>
        <taxon>Flavobacteriaceae</taxon>
        <taxon>Gaetbulibacter</taxon>
    </lineage>
</organism>
<dbReference type="RefSeq" id="WP_344740731.1">
    <property type="nucleotide sequence ID" value="NZ_BAABAY010000001.1"/>
</dbReference>
<protein>
    <submittedName>
        <fullName evidence="1">T9SS type B sorting domain-containing protein</fullName>
    </submittedName>
</protein>
<gene>
    <name evidence="1" type="ORF">V8G58_06750</name>
</gene>
<proteinExistence type="predicted"/>
<sequence length="901" mass="99372">MKKIVFLALTSFLGFVCFPQKEATNWYFGRNAGINFNLNTATVSNLTNGQLSTIEGCTSISDANGNLVLYTDGSTVYNSVHQVMANGFGLLGDASSTQSTIVVPKPGDPDQYYIFTVGSNQTQTGLNYSIVDITMNGGLGQVVTKNESLLPICSEKITAVLKDCITKSIWVVTFGPEDPYGSFFNTFYAYEVTDTGINLNPVKSTFNTNADDARGYLKLSPDGTKVACANAQSGLFIYDFDVATGTVSNEVSLRITSSNTSTVPYGVEFSPDSQLLYVHASNDYFDYDNPESAENPNNHNSVLVQYKLNAANIQTSETLLDSRNLYRGALQLGPDGKIYRALSATYTQGTSYLGVIRNPNAPGTAANYQHNAINLGPRQSSQGLPPFIASFFNKDIDIIKNGESSSNLALCDGDIYTLISEDYPGASYLWTRDGTVLPETSYKLDIDQEGFYQVYIDPNNGDCAIEGEAYVIYNENPQAYNSSILQCDEDGIKDGLTTFNLNEAIPDITGDNPDVEVQFFTDPTLTNRMDGSSFNNTINPQIIYVKVVNRETSCSSTSELTLSVSLTDSQNAELILCDDLVEDGIQQFNLRDADSQIVNGLPTGLDINYYETYEAALLEENPLPDTYSNKTPYAQTIFARVENQNNCYGISELSLIVNELPPVSSEATYVYCLNTYPQTITLNAGVINDNPQNYSYQWSNGDTSYTTEVNEIGIYTVVVTNAKNCTKEHKITVNPSNIASIDNIEVKDVSDNNTITVMASGEGEYQFALNNQYGETVQEYQLENVFENVSPGFYNVLVKDVKNDCGIVSTKVSVIGFPKFFTPNNDGFNDFWQVYGVSNTVQPETKIKIFDRYGKLLKELTPLEPGWNGTYKGKPLPTDDYWFIVELQDGRIFKSHFTLKN</sequence>
<evidence type="ECO:0000313" key="2">
    <source>
        <dbReference type="Proteomes" id="UP001610100"/>
    </source>
</evidence>
<evidence type="ECO:0000313" key="1">
    <source>
        <dbReference type="EMBL" id="MFH6771631.1"/>
    </source>
</evidence>
<name>A0ABW7MXW6_9FLAO</name>
<dbReference type="Pfam" id="PF13585">
    <property type="entry name" value="CHU_C"/>
    <property type="match status" value="1"/>
</dbReference>
<dbReference type="Gene3D" id="2.130.10.10">
    <property type="entry name" value="YVTN repeat-like/Quinoprotein amine dehydrogenase"/>
    <property type="match status" value="1"/>
</dbReference>
<dbReference type="Proteomes" id="UP001610100">
    <property type="component" value="Unassembled WGS sequence"/>
</dbReference>
<dbReference type="NCBIfam" id="TIGR04131">
    <property type="entry name" value="Bac_Flav_CTERM"/>
    <property type="match status" value="1"/>
</dbReference>
<reference evidence="1 2" key="1">
    <citation type="submission" date="2024-02" db="EMBL/GenBank/DDBJ databases">
        <title>A Gaetbulibacter species isolated from tidal flats and genomic insights of their niches.</title>
        <authorList>
            <person name="Ye Y."/>
        </authorList>
    </citation>
    <scope>NUCLEOTIDE SEQUENCE [LARGE SCALE GENOMIC DNA]</scope>
    <source>
        <strain evidence="1 2">KYW382</strain>
    </source>
</reference>
<comment type="caution">
    <text evidence="1">The sequence shown here is derived from an EMBL/GenBank/DDBJ whole genome shotgun (WGS) entry which is preliminary data.</text>
</comment>
<dbReference type="InterPro" id="IPR011044">
    <property type="entry name" value="Quino_amine_DH_bsu"/>
</dbReference>
<accession>A0ABW7MXW6</accession>